<gene>
    <name evidence="7" type="ORF">E3E15_03950</name>
</gene>
<comment type="subcellular location">
    <subcellularLocation>
        <location evidence="2">Cytoplasm</location>
    </subcellularLocation>
</comment>
<evidence type="ECO:0008006" key="9">
    <source>
        <dbReference type="Google" id="ProtNLM"/>
    </source>
</evidence>
<dbReference type="RefSeq" id="WP_172106666.1">
    <property type="nucleotide sequence ID" value="NZ_CP038017.1"/>
</dbReference>
<evidence type="ECO:0000313" key="8">
    <source>
        <dbReference type="Proteomes" id="UP000503320"/>
    </source>
</evidence>
<dbReference type="AlphaFoldDB" id="A0A6M3HTF3"/>
<dbReference type="GO" id="GO:0005506">
    <property type="term" value="F:iron ion binding"/>
    <property type="evidence" value="ECO:0007669"/>
    <property type="project" value="InterPro"/>
</dbReference>
<comment type="cofactor">
    <cofactor evidence="1">
        <name>Fe cation</name>
        <dbReference type="ChEBI" id="CHEBI:24875"/>
    </cofactor>
</comment>
<evidence type="ECO:0000256" key="4">
    <source>
        <dbReference type="ARBA" id="ARBA00022723"/>
    </source>
</evidence>
<keyword evidence="6" id="KW-0408">Iron</keyword>
<keyword evidence="3" id="KW-0963">Cytoplasm</keyword>
<dbReference type="Proteomes" id="UP000503320">
    <property type="component" value="Chromosome"/>
</dbReference>
<dbReference type="KEGG" id="afri:E3E15_03950"/>
<dbReference type="InterPro" id="IPR007828">
    <property type="entry name" value="Inositol_oxygenase"/>
</dbReference>
<dbReference type="PANTHER" id="PTHR12588:SF0">
    <property type="entry name" value="INOSITOL OXYGENASE"/>
    <property type="match status" value="1"/>
</dbReference>
<dbReference type="EMBL" id="CP038017">
    <property type="protein sequence ID" value="QIV94554.1"/>
    <property type="molecule type" value="Genomic_DNA"/>
</dbReference>
<dbReference type="GO" id="GO:0019310">
    <property type="term" value="P:inositol catabolic process"/>
    <property type="evidence" value="ECO:0007669"/>
    <property type="project" value="InterPro"/>
</dbReference>
<evidence type="ECO:0000313" key="7">
    <source>
        <dbReference type="EMBL" id="QIV94554.1"/>
    </source>
</evidence>
<evidence type="ECO:0000256" key="1">
    <source>
        <dbReference type="ARBA" id="ARBA00001962"/>
    </source>
</evidence>
<accession>A0A6M3HTF3</accession>
<proteinExistence type="predicted"/>
<dbReference type="PANTHER" id="PTHR12588">
    <property type="entry name" value="MYOINOSITOL OXYGENASE"/>
    <property type="match status" value="1"/>
</dbReference>
<evidence type="ECO:0000256" key="3">
    <source>
        <dbReference type="ARBA" id="ARBA00022490"/>
    </source>
</evidence>
<dbReference type="Pfam" id="PF05153">
    <property type="entry name" value="MIOX"/>
    <property type="match status" value="2"/>
</dbReference>
<organism evidence="7 8">
    <name type="scientific">Allofrancisella frigidaquae</name>
    <dbReference type="NCBI Taxonomy" id="1085644"/>
    <lineage>
        <taxon>Bacteria</taxon>
        <taxon>Pseudomonadati</taxon>
        <taxon>Pseudomonadota</taxon>
        <taxon>Gammaproteobacteria</taxon>
        <taxon>Thiotrichales</taxon>
        <taxon>Francisellaceae</taxon>
        <taxon>Allofrancisella</taxon>
    </lineage>
</organism>
<keyword evidence="5" id="KW-0560">Oxidoreductase</keyword>
<protein>
    <recommendedName>
        <fullName evidence="9">Inositol oxygenase</fullName>
    </recommendedName>
</protein>
<evidence type="ECO:0000256" key="6">
    <source>
        <dbReference type="ARBA" id="ARBA00023004"/>
    </source>
</evidence>
<keyword evidence="8" id="KW-1185">Reference proteome</keyword>
<dbReference type="SUPFAM" id="SSF109604">
    <property type="entry name" value="HD-domain/PDEase-like"/>
    <property type="match status" value="2"/>
</dbReference>
<keyword evidence="4" id="KW-0479">Metal-binding</keyword>
<evidence type="ECO:0000256" key="5">
    <source>
        <dbReference type="ARBA" id="ARBA00023002"/>
    </source>
</evidence>
<name>A0A6M3HTF3_9GAMM</name>
<evidence type="ECO:0000256" key="2">
    <source>
        <dbReference type="ARBA" id="ARBA00004496"/>
    </source>
</evidence>
<dbReference type="GO" id="GO:0005737">
    <property type="term" value="C:cytoplasm"/>
    <property type="evidence" value="ECO:0007669"/>
    <property type="project" value="UniProtKB-SubCell"/>
</dbReference>
<sequence length="326" mass="38633">MLQATEKNTFGEFRNYTDSKFQNRVERTYKEMHTNQSLEYVQQMKNKYFKLELGNMDVYEVFKLLEDVHDESDPDNDLPQIEHAYQTAEACQNKLLKNNTEIRENAFIKSLFRDHEWHSLPSQWQEFYTQKETLTNLYSHITDWSWFPLIGFIHDLGKIMTLPKYGGLPQWSTVGDTYPVACPFAKANVFSHKEFIKGSKDYNKYNTETNSHYGIYEKGCGFDKVHMSFGHDEYIYKVFEEGSNIPYEGLYILRYHSFYPWHTPQTGGLAYQELASEKDWLLLPLLKAFQKADLYSKLPELPPKEILEAKYKALLNKWIPKKKINW</sequence>
<reference evidence="7 8" key="1">
    <citation type="submission" date="2019-03" db="EMBL/GenBank/DDBJ databases">
        <title>Complete Genome Sequence of Allofrancisella frigidaquae Strain SYSU 10HL1970 Isolated from Water-Cooling Systems in China.</title>
        <authorList>
            <person name="Ohrman C."/>
            <person name="Uneklint I."/>
            <person name="Sjodin A."/>
        </authorList>
    </citation>
    <scope>NUCLEOTIDE SEQUENCE [LARGE SCALE GENOMIC DNA]</scope>
    <source>
        <strain evidence="7 8">SYSU 10HL1970</strain>
    </source>
</reference>
<dbReference type="GO" id="GO:0050113">
    <property type="term" value="F:inositol oxygenase activity"/>
    <property type="evidence" value="ECO:0007669"/>
    <property type="project" value="InterPro"/>
</dbReference>